<organism evidence="1">
    <name type="scientific">marine sediment metagenome</name>
    <dbReference type="NCBI Taxonomy" id="412755"/>
    <lineage>
        <taxon>unclassified sequences</taxon>
        <taxon>metagenomes</taxon>
        <taxon>ecological metagenomes</taxon>
    </lineage>
</organism>
<accession>A0A0F9KMK8</accession>
<dbReference type="AlphaFoldDB" id="A0A0F9KMK8"/>
<proteinExistence type="predicted"/>
<comment type="caution">
    <text evidence="1">The sequence shown here is derived from an EMBL/GenBank/DDBJ whole genome shotgun (WGS) entry which is preliminary data.</text>
</comment>
<gene>
    <name evidence="1" type="ORF">LCGC14_1685120</name>
</gene>
<dbReference type="EMBL" id="LAZR01014658">
    <property type="protein sequence ID" value="KKM16515.1"/>
    <property type="molecule type" value="Genomic_DNA"/>
</dbReference>
<evidence type="ECO:0000313" key="1">
    <source>
        <dbReference type="EMBL" id="KKM16515.1"/>
    </source>
</evidence>
<sequence length="82" mass="9600">MEDITVIKNVLKNTKNQQRKQMDEFHNLCNADNILDWCSYCHDAIYIGDTYVSNKKGLYHPGCYEQMNNYFDSLDIEGENGK</sequence>
<reference evidence="1" key="1">
    <citation type="journal article" date="2015" name="Nature">
        <title>Complex archaea that bridge the gap between prokaryotes and eukaryotes.</title>
        <authorList>
            <person name="Spang A."/>
            <person name="Saw J.H."/>
            <person name="Jorgensen S.L."/>
            <person name="Zaremba-Niedzwiedzka K."/>
            <person name="Martijn J."/>
            <person name="Lind A.E."/>
            <person name="van Eijk R."/>
            <person name="Schleper C."/>
            <person name="Guy L."/>
            <person name="Ettema T.J."/>
        </authorList>
    </citation>
    <scope>NUCLEOTIDE SEQUENCE</scope>
</reference>
<name>A0A0F9KMK8_9ZZZZ</name>
<protein>
    <submittedName>
        <fullName evidence="1">Uncharacterized protein</fullName>
    </submittedName>
</protein>